<dbReference type="Pfam" id="PF00392">
    <property type="entry name" value="GntR"/>
    <property type="match status" value="1"/>
</dbReference>
<dbReference type="PROSITE" id="PS50949">
    <property type="entry name" value="HTH_GNTR"/>
    <property type="match status" value="1"/>
</dbReference>
<evidence type="ECO:0000313" key="5">
    <source>
        <dbReference type="Proteomes" id="UP000031829"/>
    </source>
</evidence>
<dbReference type="EMBL" id="CP009920">
    <property type="protein sequence ID" value="AJI23406.1"/>
    <property type="molecule type" value="Genomic_DNA"/>
</dbReference>
<dbReference type="Proteomes" id="UP000031829">
    <property type="component" value="Chromosome"/>
</dbReference>
<dbReference type="PANTHER" id="PTHR43537">
    <property type="entry name" value="TRANSCRIPTIONAL REGULATOR, GNTR FAMILY"/>
    <property type="match status" value="1"/>
</dbReference>
<dbReference type="InterPro" id="IPR008920">
    <property type="entry name" value="TF_FadR/GntR_C"/>
</dbReference>
<dbReference type="PANTHER" id="PTHR43537:SF24">
    <property type="entry name" value="GLUCONATE OPERON TRANSCRIPTIONAL REPRESSOR"/>
    <property type="match status" value="1"/>
</dbReference>
<accession>A0A0B6AIR0</accession>
<dbReference type="SUPFAM" id="SSF48008">
    <property type="entry name" value="GntR ligand-binding domain-like"/>
    <property type="match status" value="1"/>
</dbReference>
<reference evidence="4 5" key="1">
    <citation type="journal article" date="2015" name="Genome Announc.">
        <title>Complete genome sequences for 35 biothreat assay-relevant bacillus species.</title>
        <authorList>
            <person name="Johnson S.L."/>
            <person name="Daligault H.E."/>
            <person name="Davenport K.W."/>
            <person name="Jaissle J."/>
            <person name="Frey K.G."/>
            <person name="Ladner J.T."/>
            <person name="Broomall S.M."/>
            <person name="Bishop-Lilly K.A."/>
            <person name="Bruce D.C."/>
            <person name="Gibbons H.S."/>
            <person name="Coyne S.R."/>
            <person name="Lo C.C."/>
            <person name="Meincke L."/>
            <person name="Munk A.C."/>
            <person name="Koroleva G.I."/>
            <person name="Rosenzweig C.N."/>
            <person name="Palacios G.F."/>
            <person name="Redden C.L."/>
            <person name="Minogue T.D."/>
            <person name="Chain P.S."/>
        </authorList>
    </citation>
    <scope>NUCLEOTIDE SEQUENCE [LARGE SCALE GENOMIC DNA]</scope>
    <source>
        <strain evidence="5">ATCC 14581 / DSM 32 / JCM 2506 / NBRC 15308 / NCIMB 9376 / NCTC 10342 / NRRL B-14308 / VKM B-512</strain>
    </source>
</reference>
<keyword evidence="1" id="KW-0805">Transcription regulation</keyword>
<dbReference type="KEGG" id="bmeg:BG04_3448"/>
<organism evidence="4 5">
    <name type="scientific">Priestia megaterium (strain ATCC 14581 / DSM 32 / CCUG 1817 / JCM 2506 / NBRC 15308 / NCIMB 9376 / NCTC 10342 / NRRL B-14308 / VKM B-512 / Ford 19)</name>
    <name type="common">Bacillus megaterium</name>
    <dbReference type="NCBI Taxonomy" id="1348623"/>
    <lineage>
        <taxon>Bacteria</taxon>
        <taxon>Bacillati</taxon>
        <taxon>Bacillota</taxon>
        <taxon>Bacilli</taxon>
        <taxon>Bacillales</taxon>
        <taxon>Bacillaceae</taxon>
        <taxon>Priestia</taxon>
    </lineage>
</organism>
<dbReference type="Pfam" id="PF07729">
    <property type="entry name" value="FCD"/>
    <property type="match status" value="1"/>
</dbReference>
<dbReference type="SMART" id="SM00345">
    <property type="entry name" value="HTH_GNTR"/>
    <property type="match status" value="1"/>
</dbReference>
<dbReference type="GeneID" id="93641507"/>
<dbReference type="InterPro" id="IPR011711">
    <property type="entry name" value="GntR_C"/>
</dbReference>
<dbReference type="GO" id="GO:0003700">
    <property type="term" value="F:DNA-binding transcription factor activity"/>
    <property type="evidence" value="ECO:0007669"/>
    <property type="project" value="InterPro"/>
</dbReference>
<evidence type="ECO:0000256" key="3">
    <source>
        <dbReference type="ARBA" id="ARBA00023163"/>
    </source>
</evidence>
<gene>
    <name evidence="4" type="ORF">BG04_3448</name>
</gene>
<dbReference type="Gene3D" id="1.10.10.10">
    <property type="entry name" value="Winged helix-like DNA-binding domain superfamily/Winged helix DNA-binding domain"/>
    <property type="match status" value="1"/>
</dbReference>
<proteinExistence type="predicted"/>
<name>A0A0B6AIR0_PRIM2</name>
<keyword evidence="2" id="KW-0238">DNA-binding</keyword>
<evidence type="ECO:0000313" key="4">
    <source>
        <dbReference type="EMBL" id="AJI23406.1"/>
    </source>
</evidence>
<sequence>MLRNQGSRSSHHPSYEMIRDKILNGELEGGTKIVEEKLASELGFSRTPIRDSIRRLEYEGLIVRKKVVSPTEKDLRNLFEVRMLLEGSASKAAATFLSDNELEELKECVDIGRNGSFEEIMSANERFHAIIVNASNNEVMINIIDRMQSIIYLFRHTVVFYNRPFLIDEHEDIYNAIKERNAEKAEALMQEHLQKDLEFCLHLLQRRQ</sequence>
<dbReference type="SMART" id="SM00895">
    <property type="entry name" value="FCD"/>
    <property type="match status" value="1"/>
</dbReference>
<dbReference type="SUPFAM" id="SSF46785">
    <property type="entry name" value="Winged helix' DNA-binding domain"/>
    <property type="match status" value="1"/>
</dbReference>
<dbReference type="GO" id="GO:0003677">
    <property type="term" value="F:DNA binding"/>
    <property type="evidence" value="ECO:0007669"/>
    <property type="project" value="UniProtKB-KW"/>
</dbReference>
<keyword evidence="3" id="KW-0804">Transcription</keyword>
<dbReference type="CDD" id="cd07377">
    <property type="entry name" value="WHTH_GntR"/>
    <property type="match status" value="1"/>
</dbReference>
<dbReference type="InterPro" id="IPR000524">
    <property type="entry name" value="Tscrpt_reg_HTH_GntR"/>
</dbReference>
<evidence type="ECO:0000256" key="1">
    <source>
        <dbReference type="ARBA" id="ARBA00023015"/>
    </source>
</evidence>
<dbReference type="HOGENOM" id="CLU_017584_5_1_9"/>
<dbReference type="RefSeq" id="WP_034653707.1">
    <property type="nucleotide sequence ID" value="NZ_BCVB01000003.1"/>
</dbReference>
<dbReference type="InterPro" id="IPR036390">
    <property type="entry name" value="WH_DNA-bd_sf"/>
</dbReference>
<dbReference type="Gene3D" id="1.20.120.530">
    <property type="entry name" value="GntR ligand-binding domain-like"/>
    <property type="match status" value="1"/>
</dbReference>
<protein>
    <submittedName>
        <fullName evidence="4">Bacterial regulatory s, gntR family protein</fullName>
    </submittedName>
</protein>
<dbReference type="AlphaFoldDB" id="A0A0B6AIR0"/>
<evidence type="ECO:0000256" key="2">
    <source>
        <dbReference type="ARBA" id="ARBA00023125"/>
    </source>
</evidence>
<dbReference type="InterPro" id="IPR036388">
    <property type="entry name" value="WH-like_DNA-bd_sf"/>
</dbReference>